<keyword evidence="4" id="KW-1185">Reference proteome</keyword>
<evidence type="ECO:0008006" key="5">
    <source>
        <dbReference type="Google" id="ProtNLM"/>
    </source>
</evidence>
<accession>A0ABY9RDJ6</accession>
<dbReference type="Proteomes" id="UP001181355">
    <property type="component" value="Chromosome"/>
</dbReference>
<dbReference type="RefSeq" id="WP_309480809.1">
    <property type="nucleotide sequence ID" value="NZ_CP133720.1"/>
</dbReference>
<name>A0ABY9RDJ6_9BURK</name>
<keyword evidence="2" id="KW-0732">Signal</keyword>
<gene>
    <name evidence="3" type="ORF">RF679_11690</name>
</gene>
<sequence>MKHLIKAIITTAATSALTFGIASAAHADNYLTHANFAEQLITYVQPANNVYDSNPTIVTWAGVNGASIYQNRSTCSPFVTRVIKTAYNISDTTYKNWFGSTSPSSSQYYDAIIAQNHFQRIMTPQNIQRGDLVAINYLPCANKDSTGHMMMAMSAAVKRSVDTAPIIPGTEQYELSISDSSSSNHQASDALGNTYNDTRGENGSGAGTGTIRLYKNVQTGQITGYTWSMSSASVYYSIDSCRVIAVGRLQ</sequence>
<feature type="signal peptide" evidence="2">
    <location>
        <begin position="1"/>
        <end position="27"/>
    </location>
</feature>
<dbReference type="EMBL" id="CP133720">
    <property type="protein sequence ID" value="WMW79310.1"/>
    <property type="molecule type" value="Genomic_DNA"/>
</dbReference>
<evidence type="ECO:0000313" key="4">
    <source>
        <dbReference type="Proteomes" id="UP001181355"/>
    </source>
</evidence>
<reference evidence="3" key="1">
    <citation type="submission" date="2023-09" db="EMBL/GenBank/DDBJ databases">
        <title>Undibacterium sp. 20NA77.5 isolated from freshwater.</title>
        <authorList>
            <person name="Le V."/>
            <person name="Ko S.-R."/>
            <person name="Ahn C.-Y."/>
            <person name="Oh H.-M."/>
        </authorList>
    </citation>
    <scope>NUCLEOTIDE SEQUENCE</scope>
    <source>
        <strain evidence="3">20NA77.5</strain>
    </source>
</reference>
<evidence type="ECO:0000313" key="3">
    <source>
        <dbReference type="EMBL" id="WMW79310.1"/>
    </source>
</evidence>
<evidence type="ECO:0000256" key="2">
    <source>
        <dbReference type="SAM" id="SignalP"/>
    </source>
</evidence>
<organism evidence="3 4">
    <name type="scientific">Undibacterium cyanobacteriorum</name>
    <dbReference type="NCBI Taxonomy" id="3073561"/>
    <lineage>
        <taxon>Bacteria</taxon>
        <taxon>Pseudomonadati</taxon>
        <taxon>Pseudomonadota</taxon>
        <taxon>Betaproteobacteria</taxon>
        <taxon>Burkholderiales</taxon>
        <taxon>Oxalobacteraceae</taxon>
        <taxon>Undibacterium</taxon>
    </lineage>
</organism>
<evidence type="ECO:0000256" key="1">
    <source>
        <dbReference type="SAM" id="MobiDB-lite"/>
    </source>
</evidence>
<protein>
    <recommendedName>
        <fullName evidence="5">Peptidase C51 domain-containing protein</fullName>
    </recommendedName>
</protein>
<feature type="region of interest" description="Disordered" evidence="1">
    <location>
        <begin position="177"/>
        <end position="209"/>
    </location>
</feature>
<feature type="compositionally biased region" description="Polar residues" evidence="1">
    <location>
        <begin position="184"/>
        <end position="197"/>
    </location>
</feature>
<feature type="chain" id="PRO_5046488009" description="Peptidase C51 domain-containing protein" evidence="2">
    <location>
        <begin position="28"/>
        <end position="250"/>
    </location>
</feature>
<proteinExistence type="predicted"/>